<evidence type="ECO:0000313" key="1">
    <source>
        <dbReference type="EMBL" id="MED7827871.1"/>
    </source>
</evidence>
<sequence>MGFITISVLASGHARSGVFQRARVVVGVALLGLLATGVLSA</sequence>
<name>A0ABU7FUT0_9ACTN</name>
<comment type="caution">
    <text evidence="1">The sequence shown here is derived from an EMBL/GenBank/DDBJ whole genome shotgun (WGS) entry which is preliminary data.</text>
</comment>
<organism evidence="1 2">
    <name type="scientific">Streptomyces chiangmaiensis</name>
    <dbReference type="NCBI Taxonomy" id="766497"/>
    <lineage>
        <taxon>Bacteria</taxon>
        <taxon>Bacillati</taxon>
        <taxon>Actinomycetota</taxon>
        <taxon>Actinomycetes</taxon>
        <taxon>Kitasatosporales</taxon>
        <taxon>Streptomycetaceae</taxon>
        <taxon>Streptomyces</taxon>
    </lineage>
</organism>
<protein>
    <submittedName>
        <fullName evidence="1">Uncharacterized protein</fullName>
    </submittedName>
</protein>
<keyword evidence="2" id="KW-1185">Reference proteome</keyword>
<accession>A0ABU7FUT0</accession>
<dbReference type="Proteomes" id="UP001333996">
    <property type="component" value="Unassembled WGS sequence"/>
</dbReference>
<dbReference type="RefSeq" id="WP_329512237.1">
    <property type="nucleotide sequence ID" value="NZ_BAAAYZ010000152.1"/>
</dbReference>
<reference evidence="1" key="1">
    <citation type="submission" date="2024-01" db="EMBL/GenBank/DDBJ databases">
        <title>First draft genome sequence data of TA4-1, the type strain of Gram-positive actinobacterium Streptomyces chiangmaiensis.</title>
        <authorList>
            <person name="Yasawong M."/>
            <person name="Nantapong N."/>
        </authorList>
    </citation>
    <scope>NUCLEOTIDE SEQUENCE</scope>
    <source>
        <strain evidence="1">TA4-1</strain>
    </source>
</reference>
<proteinExistence type="predicted"/>
<dbReference type="EMBL" id="JAYWVC010000280">
    <property type="protein sequence ID" value="MED7827871.1"/>
    <property type="molecule type" value="Genomic_DNA"/>
</dbReference>
<gene>
    <name evidence="1" type="ORF">VXC91_39805</name>
</gene>
<evidence type="ECO:0000313" key="2">
    <source>
        <dbReference type="Proteomes" id="UP001333996"/>
    </source>
</evidence>